<reference evidence="1" key="1">
    <citation type="submission" date="2020-02" db="EMBL/GenBank/DDBJ databases">
        <authorList>
            <person name="Meier V. D."/>
        </authorList>
    </citation>
    <scope>NUCLEOTIDE SEQUENCE</scope>
    <source>
        <strain evidence="1">AVDCRST_MAG04</strain>
    </source>
</reference>
<evidence type="ECO:0000313" key="1">
    <source>
        <dbReference type="EMBL" id="CAA9213054.1"/>
    </source>
</evidence>
<feature type="non-terminal residue" evidence="1">
    <location>
        <position position="136"/>
    </location>
</feature>
<protein>
    <submittedName>
        <fullName evidence="1">Uncharacterized protein</fullName>
    </submittedName>
</protein>
<accession>A0A6J4H3J1</accession>
<dbReference type="EMBL" id="CADCTL010000014">
    <property type="protein sequence ID" value="CAA9213054.1"/>
    <property type="molecule type" value="Genomic_DNA"/>
</dbReference>
<dbReference type="AlphaFoldDB" id="A0A6J4H3J1"/>
<name>A0A6J4H3J1_9PROT</name>
<proteinExistence type="predicted"/>
<dbReference type="PROSITE" id="PS51257">
    <property type="entry name" value="PROKAR_LIPOPROTEIN"/>
    <property type="match status" value="1"/>
</dbReference>
<organism evidence="1">
    <name type="scientific">uncultured Acetobacteraceae bacterium</name>
    <dbReference type="NCBI Taxonomy" id="169975"/>
    <lineage>
        <taxon>Bacteria</taxon>
        <taxon>Pseudomonadati</taxon>
        <taxon>Pseudomonadota</taxon>
        <taxon>Alphaproteobacteria</taxon>
        <taxon>Acetobacterales</taxon>
        <taxon>Acetobacteraceae</taxon>
        <taxon>environmental samples</taxon>
    </lineage>
</organism>
<gene>
    <name evidence="1" type="ORF">AVDCRST_MAG04-219</name>
</gene>
<sequence>MTILPRRAVLLSLTPLLAFGCAGRRQAREAGAPAQRFAAALDGADEAVDGLITRMDGFERQAAAEEEAVAFATGGGGRARGAAMASRFTPSPAGAADAAGRVLDAAFAALEDYSEVLAQAASGQRVSDVEGLNGEA</sequence>